<dbReference type="Proteomes" id="UP000828941">
    <property type="component" value="Chromosome 11"/>
</dbReference>
<protein>
    <submittedName>
        <fullName evidence="1">Uncharacterized protein</fullName>
    </submittedName>
</protein>
<reference evidence="1 2" key="1">
    <citation type="journal article" date="2022" name="DNA Res.">
        <title>Chromosomal-level genome assembly of the orchid tree Bauhinia variegata (Leguminosae; Cercidoideae) supports the allotetraploid origin hypothesis of Bauhinia.</title>
        <authorList>
            <person name="Zhong Y."/>
            <person name="Chen Y."/>
            <person name="Zheng D."/>
            <person name="Pang J."/>
            <person name="Liu Y."/>
            <person name="Luo S."/>
            <person name="Meng S."/>
            <person name="Qian L."/>
            <person name="Wei D."/>
            <person name="Dai S."/>
            <person name="Zhou R."/>
        </authorList>
    </citation>
    <scope>NUCLEOTIDE SEQUENCE [LARGE SCALE GENOMIC DNA]</scope>
    <source>
        <strain evidence="1">BV-YZ2020</strain>
    </source>
</reference>
<sequence length="382" mass="42960">MAALSILSVSFVFLIWFPDATGSTRICQMESCQWAGPRVHFPFRLRESNQSNLCGYDQGFELLCSEKGQTLLPISNAGNFLVKGISLEDQKVWINDPDLCLPRRFLNNLDLTATHFRFSDEYSLVNLSFFNCPSSLTDTYPGQPINCLRTSRDDNYSVIALLPDSSFPTWISSCQFISSAFFPTIDTPRWIFWNRIYADVELQWSTPDCKHCQGGLCGFSRDEDSGVACYGDKRQGLSRKYVIGLCLGIPGLIVLIVLAYMFRRKVNWGGLQRPQQPRTELSGTNIPQPVPVAIGLDVLTIEKYPITQLDESASGIQLPNPTDNICSICLCEYQPRETLRTIPQCNHYFHVSCIDGWLKMNATCPLCRKLPARSSSLSLTNS</sequence>
<dbReference type="EMBL" id="CM039436">
    <property type="protein sequence ID" value="KAI4315534.1"/>
    <property type="molecule type" value="Genomic_DNA"/>
</dbReference>
<evidence type="ECO:0000313" key="2">
    <source>
        <dbReference type="Proteomes" id="UP000828941"/>
    </source>
</evidence>
<gene>
    <name evidence="1" type="ORF">L6164_028332</name>
</gene>
<accession>A0ACB9LW26</accession>
<evidence type="ECO:0000313" key="1">
    <source>
        <dbReference type="EMBL" id="KAI4315534.1"/>
    </source>
</evidence>
<name>A0ACB9LW26_BAUVA</name>
<organism evidence="1 2">
    <name type="scientific">Bauhinia variegata</name>
    <name type="common">Purple orchid tree</name>
    <name type="synonym">Phanera variegata</name>
    <dbReference type="NCBI Taxonomy" id="167791"/>
    <lineage>
        <taxon>Eukaryota</taxon>
        <taxon>Viridiplantae</taxon>
        <taxon>Streptophyta</taxon>
        <taxon>Embryophyta</taxon>
        <taxon>Tracheophyta</taxon>
        <taxon>Spermatophyta</taxon>
        <taxon>Magnoliopsida</taxon>
        <taxon>eudicotyledons</taxon>
        <taxon>Gunneridae</taxon>
        <taxon>Pentapetalae</taxon>
        <taxon>rosids</taxon>
        <taxon>fabids</taxon>
        <taxon>Fabales</taxon>
        <taxon>Fabaceae</taxon>
        <taxon>Cercidoideae</taxon>
        <taxon>Cercideae</taxon>
        <taxon>Bauhiniinae</taxon>
        <taxon>Bauhinia</taxon>
    </lineage>
</organism>
<keyword evidence="2" id="KW-1185">Reference proteome</keyword>
<comment type="caution">
    <text evidence="1">The sequence shown here is derived from an EMBL/GenBank/DDBJ whole genome shotgun (WGS) entry which is preliminary data.</text>
</comment>
<proteinExistence type="predicted"/>